<dbReference type="Proteomes" id="UP000030647">
    <property type="component" value="Unassembled WGS sequence"/>
</dbReference>
<proteinExistence type="predicted"/>
<protein>
    <submittedName>
        <fullName evidence="1">Uncharacterized protein</fullName>
    </submittedName>
</protein>
<keyword evidence="2" id="KW-1185">Reference proteome</keyword>
<dbReference type="HOGENOM" id="CLU_3329432_0_0_9"/>
<dbReference type="AlphaFoldDB" id="U4TJG2"/>
<dbReference type="EMBL" id="KI271590">
    <property type="protein sequence ID" value="ERL64961.1"/>
    <property type="molecule type" value="Genomic_DNA"/>
</dbReference>
<name>U4TJG2_9LACO</name>
<gene>
    <name evidence="1" type="ORF">L248_3123</name>
</gene>
<reference evidence="2" key="1">
    <citation type="journal article" date="2013" name="Genome Announc.">
        <title>Whole-Genome Sequencing of Lactobacillus shenzhenensis Strain LY-73T.</title>
        <authorList>
            <person name="Lin Z."/>
            <person name="Liu Z."/>
            <person name="Yang R."/>
            <person name="Zou Y."/>
            <person name="Wan D."/>
            <person name="Chen J."/>
            <person name="Guo M."/>
            <person name="Zhao J."/>
            <person name="Fang C."/>
            <person name="Yang R."/>
            <person name="Liu F."/>
        </authorList>
    </citation>
    <scope>NUCLEOTIDE SEQUENCE [LARGE SCALE GENOMIC DNA]</scope>
    <source>
        <strain evidence="2">LY-73</strain>
    </source>
</reference>
<organism evidence="1 2">
    <name type="scientific">Schleiferilactobacillus shenzhenensis LY-73</name>
    <dbReference type="NCBI Taxonomy" id="1231336"/>
    <lineage>
        <taxon>Bacteria</taxon>
        <taxon>Bacillati</taxon>
        <taxon>Bacillota</taxon>
        <taxon>Bacilli</taxon>
        <taxon>Lactobacillales</taxon>
        <taxon>Lactobacillaceae</taxon>
        <taxon>Schleiferilactobacillus</taxon>
    </lineage>
</organism>
<evidence type="ECO:0000313" key="2">
    <source>
        <dbReference type="Proteomes" id="UP000030647"/>
    </source>
</evidence>
<accession>U4TJG2</accession>
<sequence>MVTQCLMHLDSFAFTLMQTIEFYHFHSRNATTILYWRN</sequence>
<evidence type="ECO:0000313" key="1">
    <source>
        <dbReference type="EMBL" id="ERL64961.1"/>
    </source>
</evidence>